<proteinExistence type="predicted"/>
<dbReference type="EMBL" id="CM026429">
    <property type="protein sequence ID" value="KAG0563227.1"/>
    <property type="molecule type" value="Genomic_DNA"/>
</dbReference>
<accession>A0A8T0GXE7</accession>
<name>A0A8T0GXE7_CERPU</name>
<sequence length="113" mass="12862">MHLPPLGICDQLKFFDSPLDSFPCNLTASVCHECALRQSHDRAAIHPVPYAVLWTTFRPHFKHSRMKYSKGSILLSCTDVHIMFSEHGSRCMFLTVVEGSFRTDSKTRLLPVL</sequence>
<keyword evidence="2" id="KW-1185">Reference proteome</keyword>
<organism evidence="1 2">
    <name type="scientific">Ceratodon purpureus</name>
    <name type="common">Fire moss</name>
    <name type="synonym">Dicranum purpureum</name>
    <dbReference type="NCBI Taxonomy" id="3225"/>
    <lineage>
        <taxon>Eukaryota</taxon>
        <taxon>Viridiplantae</taxon>
        <taxon>Streptophyta</taxon>
        <taxon>Embryophyta</taxon>
        <taxon>Bryophyta</taxon>
        <taxon>Bryophytina</taxon>
        <taxon>Bryopsida</taxon>
        <taxon>Dicranidae</taxon>
        <taxon>Pseudoditrichales</taxon>
        <taxon>Ditrichaceae</taxon>
        <taxon>Ceratodon</taxon>
    </lineage>
</organism>
<reference evidence="1" key="1">
    <citation type="submission" date="2020-06" db="EMBL/GenBank/DDBJ databases">
        <title>WGS assembly of Ceratodon purpureus strain R40.</title>
        <authorList>
            <person name="Carey S.B."/>
            <person name="Jenkins J."/>
            <person name="Shu S."/>
            <person name="Lovell J.T."/>
            <person name="Sreedasyam A."/>
            <person name="Maumus F."/>
            <person name="Tiley G.P."/>
            <person name="Fernandez-Pozo N."/>
            <person name="Barry K."/>
            <person name="Chen C."/>
            <person name="Wang M."/>
            <person name="Lipzen A."/>
            <person name="Daum C."/>
            <person name="Saski C.A."/>
            <person name="Payton A.C."/>
            <person name="Mcbreen J.C."/>
            <person name="Conrad R.E."/>
            <person name="Kollar L.M."/>
            <person name="Olsson S."/>
            <person name="Huttunen S."/>
            <person name="Landis J.B."/>
            <person name="Wickett N.J."/>
            <person name="Johnson M.G."/>
            <person name="Rensing S.A."/>
            <person name="Grimwood J."/>
            <person name="Schmutz J."/>
            <person name="Mcdaniel S.F."/>
        </authorList>
    </citation>
    <scope>NUCLEOTIDE SEQUENCE</scope>
    <source>
        <strain evidence="1">R40</strain>
    </source>
</reference>
<gene>
    <name evidence="1" type="ORF">KC19_8G013600</name>
</gene>
<comment type="caution">
    <text evidence="1">The sequence shown here is derived from an EMBL/GenBank/DDBJ whole genome shotgun (WGS) entry which is preliminary data.</text>
</comment>
<evidence type="ECO:0000313" key="2">
    <source>
        <dbReference type="Proteomes" id="UP000822688"/>
    </source>
</evidence>
<protein>
    <submittedName>
        <fullName evidence="1">Uncharacterized protein</fullName>
    </submittedName>
</protein>
<dbReference type="AlphaFoldDB" id="A0A8T0GXE7"/>
<dbReference type="Proteomes" id="UP000822688">
    <property type="component" value="Chromosome 8"/>
</dbReference>
<evidence type="ECO:0000313" key="1">
    <source>
        <dbReference type="EMBL" id="KAG0563227.1"/>
    </source>
</evidence>